<dbReference type="AlphaFoldDB" id="A0A939C8U6"/>
<proteinExistence type="predicted"/>
<reference evidence="1" key="1">
    <citation type="submission" date="2021-01" db="EMBL/GenBank/DDBJ databases">
        <title>Active Sulfur Cycling in an Early Earth Analoge.</title>
        <authorList>
            <person name="Hahn C.R."/>
            <person name="Youssef N.H."/>
            <person name="Elshahed M."/>
        </authorList>
    </citation>
    <scope>NUCLEOTIDE SEQUENCE</scope>
    <source>
        <strain evidence="1">Zod_Metabat.1151</strain>
    </source>
</reference>
<dbReference type="Pfam" id="PF04242">
    <property type="entry name" value="DUF424"/>
    <property type="match status" value="1"/>
</dbReference>
<dbReference type="Proteomes" id="UP000809243">
    <property type="component" value="Unassembled WGS sequence"/>
</dbReference>
<dbReference type="EMBL" id="JAFGDB010000041">
    <property type="protein sequence ID" value="MBN2067337.1"/>
    <property type="molecule type" value="Genomic_DNA"/>
</dbReference>
<evidence type="ECO:0000313" key="1">
    <source>
        <dbReference type="EMBL" id="MBN2067337.1"/>
    </source>
</evidence>
<gene>
    <name evidence="1" type="ORF">JW744_02625</name>
</gene>
<organism evidence="1 2">
    <name type="scientific">Candidatus Iainarchaeum sp</name>
    <dbReference type="NCBI Taxonomy" id="3101447"/>
    <lineage>
        <taxon>Archaea</taxon>
        <taxon>Candidatus Iainarchaeota</taxon>
        <taxon>Candidatus Iainarchaeia</taxon>
        <taxon>Candidatus Iainarchaeales</taxon>
        <taxon>Candidatus Iainarchaeaceae</taxon>
        <taxon>Candidatus Iainarchaeum</taxon>
    </lineage>
</organism>
<evidence type="ECO:0000313" key="2">
    <source>
        <dbReference type="Proteomes" id="UP000809243"/>
    </source>
</evidence>
<sequence>MGKQLKQGKIHFNVSERFYKEKQVSETGLKKLLQEFDNINLVGNKAVEIAVGEKIASEKNVVEIGGVKHLQIFKI</sequence>
<protein>
    <submittedName>
        <fullName evidence="1">DUF424 family protein</fullName>
    </submittedName>
</protein>
<comment type="caution">
    <text evidence="1">The sequence shown here is derived from an EMBL/GenBank/DDBJ whole genome shotgun (WGS) entry which is preliminary data.</text>
</comment>
<dbReference type="Gene3D" id="3.30.1860.10">
    <property type="entry name" value="uncharacterized conserved protein from methanopyrus kandleri domain like"/>
    <property type="match status" value="1"/>
</dbReference>
<dbReference type="InterPro" id="IPR007355">
    <property type="entry name" value="DUF424"/>
</dbReference>
<accession>A0A939C8U6</accession>
<name>A0A939C8U6_9ARCH</name>